<dbReference type="RefSeq" id="WP_019349802.1">
    <property type="nucleotide sequence ID" value="NZ_JAPHOO010000001.1"/>
</dbReference>
<reference evidence="1 2" key="1">
    <citation type="submission" date="2018-06" db="EMBL/GenBank/DDBJ databases">
        <authorList>
            <consortium name="Pathogen Informatics"/>
            <person name="Doyle S."/>
        </authorList>
    </citation>
    <scope>NUCLEOTIDE SEQUENCE [LARGE SCALE GENOMIC DNA]</scope>
    <source>
        <strain evidence="1 2">NCTC11370</strain>
    </source>
</reference>
<accession>A0A377G7W6</accession>
<organism evidence="1 2">
    <name type="scientific">Fluoribacter dumoffii</name>
    <dbReference type="NCBI Taxonomy" id="463"/>
    <lineage>
        <taxon>Bacteria</taxon>
        <taxon>Pseudomonadati</taxon>
        <taxon>Pseudomonadota</taxon>
        <taxon>Gammaproteobacteria</taxon>
        <taxon>Legionellales</taxon>
        <taxon>Legionellaceae</taxon>
        <taxon>Fluoribacter</taxon>
    </lineage>
</organism>
<dbReference type="STRING" id="1094715.GCA_000236165_01444"/>
<name>A0A377G7W6_9GAMM</name>
<gene>
    <name evidence="1" type="ORF">NCTC11370_00978</name>
</gene>
<proteinExistence type="predicted"/>
<dbReference type="GeneID" id="93292412"/>
<evidence type="ECO:0000313" key="2">
    <source>
        <dbReference type="Proteomes" id="UP000254554"/>
    </source>
</evidence>
<protein>
    <submittedName>
        <fullName evidence="1">Uncharacterized protein</fullName>
    </submittedName>
</protein>
<dbReference type="OrthoDB" id="9908710at2"/>
<dbReference type="AlphaFoldDB" id="A0A377G7W6"/>
<evidence type="ECO:0000313" key="1">
    <source>
        <dbReference type="EMBL" id="STO20917.1"/>
    </source>
</evidence>
<dbReference type="Proteomes" id="UP000254554">
    <property type="component" value="Unassembled WGS sequence"/>
</dbReference>
<sequence length="88" mass="9988">MPILFFQTLDSASNNLGMSTVNPELVFKKRTQIEASKTKMYERNIENSITLSSRGRHLLQFPTLEVIDIFRIATTPPDPQTFTLSVIS</sequence>
<dbReference type="EMBL" id="UGGT01000001">
    <property type="protein sequence ID" value="STO20917.1"/>
    <property type="molecule type" value="Genomic_DNA"/>
</dbReference>
<keyword evidence="2" id="KW-1185">Reference proteome</keyword>